<dbReference type="STRING" id="323097.Nham_2400"/>
<feature type="region of interest" description="Disordered" evidence="1">
    <location>
        <begin position="302"/>
        <end position="335"/>
    </location>
</feature>
<evidence type="ECO:0008006" key="4">
    <source>
        <dbReference type="Google" id="ProtNLM"/>
    </source>
</evidence>
<sequence length="377" mass="40191">MTHRPIAPIEINGFIPGGTPRAKPIFEWVDPATLLVDEGYQRDSSERSLKLVRKIVAGWDWAKFKAPCAVLTDAGLELIDGQHTAIAAATHPEVDQIPIMIVDVDERAERAAAFIGHNKDRVAVTAAQIHVAAIAAGDAEAVGIEAVCDAAGVRTLRAPSKEPKPAETMAISAIGAVIRGRGCDDAVRVLKIAVEAKVAPLTQIEIKAIDLLLFGADYRGQISDGTFVATISAMGRKAYNDANVFRAAHPTTPLWKALAITWFKGRRSAALKSQPSAALKIEASKKTLGKAVAKISQIVPAPISDNEDRPRSLLPPERKGQSVADGAKRDDRPSLRGWVAGNHLRRCGPCGSPFVGGLRATECADCAYRAEEVSRAS</sequence>
<feature type="compositionally biased region" description="Basic and acidic residues" evidence="1">
    <location>
        <begin position="306"/>
        <end position="334"/>
    </location>
</feature>
<keyword evidence="3" id="KW-1185">Reference proteome</keyword>
<organism evidence="2 3">
    <name type="scientific">Nitrobacter hamburgensis (strain DSM 10229 / NCIMB 13809 / X14)</name>
    <dbReference type="NCBI Taxonomy" id="323097"/>
    <lineage>
        <taxon>Bacteria</taxon>
        <taxon>Pseudomonadati</taxon>
        <taxon>Pseudomonadota</taxon>
        <taxon>Alphaproteobacteria</taxon>
        <taxon>Hyphomicrobiales</taxon>
        <taxon>Nitrobacteraceae</taxon>
        <taxon>Nitrobacter</taxon>
    </lineage>
</organism>
<dbReference type="AlphaFoldDB" id="Q1QKQ6"/>
<protein>
    <recommendedName>
        <fullName evidence="4">ParB/Sulfiredoxin domain-containing protein</fullName>
    </recommendedName>
</protein>
<reference evidence="2 3" key="1">
    <citation type="submission" date="2006-03" db="EMBL/GenBank/DDBJ databases">
        <title>Complete sequence of chromosome of Nitrobacter hamburgensis X14.</title>
        <authorList>
            <consortium name="US DOE Joint Genome Institute"/>
            <person name="Copeland A."/>
            <person name="Lucas S."/>
            <person name="Lapidus A."/>
            <person name="Barry K."/>
            <person name="Detter J.C."/>
            <person name="Glavina del Rio T."/>
            <person name="Hammon N."/>
            <person name="Israni S."/>
            <person name="Dalin E."/>
            <person name="Tice H."/>
            <person name="Pitluck S."/>
            <person name="Chain P."/>
            <person name="Malfatti S."/>
            <person name="Shin M."/>
            <person name="Vergez L."/>
            <person name="Schmutz J."/>
            <person name="Larimer F."/>
            <person name="Land M."/>
            <person name="Hauser L."/>
            <person name="Kyrpides N."/>
            <person name="Ivanova N."/>
            <person name="Ward B."/>
            <person name="Arp D."/>
            <person name="Klotz M."/>
            <person name="Stein L."/>
            <person name="O'Mullan G."/>
            <person name="Starkenburg S."/>
            <person name="Sayavedra L."/>
            <person name="Poret-Peterson A.T."/>
            <person name="Gentry M.E."/>
            <person name="Bruce D."/>
            <person name="Richardson P."/>
        </authorList>
    </citation>
    <scope>NUCLEOTIDE SEQUENCE [LARGE SCALE GENOMIC DNA]</scope>
    <source>
        <strain evidence="3">DSM 10229 / NCIMB 13809 / X14</strain>
    </source>
</reference>
<accession>Q1QKQ6</accession>
<dbReference type="OrthoDB" id="4545778at2"/>
<dbReference type="RefSeq" id="WP_011510866.1">
    <property type="nucleotide sequence ID" value="NC_007964.1"/>
</dbReference>
<dbReference type="KEGG" id="nha:Nham_2400"/>
<evidence type="ECO:0000313" key="3">
    <source>
        <dbReference type="Proteomes" id="UP000001953"/>
    </source>
</evidence>
<evidence type="ECO:0000313" key="2">
    <source>
        <dbReference type="EMBL" id="ABE63191.1"/>
    </source>
</evidence>
<dbReference type="eggNOG" id="COG1475">
    <property type="taxonomic scope" value="Bacteria"/>
</dbReference>
<evidence type="ECO:0000256" key="1">
    <source>
        <dbReference type="SAM" id="MobiDB-lite"/>
    </source>
</evidence>
<gene>
    <name evidence="2" type="ordered locus">Nham_2400</name>
</gene>
<dbReference type="EMBL" id="CP000319">
    <property type="protein sequence ID" value="ABE63191.1"/>
    <property type="molecule type" value="Genomic_DNA"/>
</dbReference>
<name>Q1QKQ6_NITHX</name>
<dbReference type="Proteomes" id="UP000001953">
    <property type="component" value="Chromosome"/>
</dbReference>
<proteinExistence type="predicted"/>
<dbReference type="HOGENOM" id="CLU_062210_0_0_5"/>